<proteinExistence type="predicted"/>
<dbReference type="Proteomes" id="UP000825051">
    <property type="component" value="Chromosome"/>
</dbReference>
<sequence length="478" mass="51412">MKRLLPFAAAFALVVALGLLAGCATPAGIASRQAEQRAIASIFGRAIEAEGGVSALLEVKSLTVDENIEFIAGPTHTLLSMHRWSDADGHFFSRTRVGDQKDATVLGFDGKVAWRRHPELGIGLMDLNEALGLSSIGNPRRTLALPSIYPGQRLLADASVDDKRCHVLALVPRNGATEKWYFDAATGHVLRVEVLGSPMAIALTVDFGDFRPVGPLTLPFLETRTGGTTMISRRQSAAVNQPLDFDPAPLTAQELADAAKINRILAHQIEAAGGAAALSRIHSRVTETTVEIPTSGVTNHLKVTQKDPNLILAEQDIPGIGRQAQGFDGTTAWSASEIEGYRVLDGAERQQLLGNANLRTALDLPAQAPLRRLLPPAEIDGRAVDVVALASLQAPLGTYYFDQENGRILRIEGTMIAGPRGTLPVRVDFSDFRTVDGVVLPFVVTTTNPAMRMFSTIQSVVNNAVEDDAIFRPRRDDD</sequence>
<dbReference type="PROSITE" id="PS51257">
    <property type="entry name" value="PROKAR_LIPOPROTEIN"/>
    <property type="match status" value="1"/>
</dbReference>
<feature type="chain" id="PRO_5034308289" description="Lipoprotein LpqB-like beta-propeller protein" evidence="1">
    <location>
        <begin position="22"/>
        <end position="478"/>
    </location>
</feature>
<reference evidence="2" key="1">
    <citation type="submission" date="2021-08" db="EMBL/GenBank/DDBJ databases">
        <title>Genome of a novel bacterium of the phylum Verrucomicrobia, Oleiharenicola sp. KSB-15.</title>
        <authorList>
            <person name="Chung J.-H."/>
            <person name="Ahn J.-H."/>
            <person name="Yoon Y."/>
            <person name="Kim D.-Y."/>
            <person name="An S.-H."/>
            <person name="Park I."/>
            <person name="Yeon J."/>
        </authorList>
    </citation>
    <scope>NUCLEOTIDE SEQUENCE</scope>
    <source>
        <strain evidence="2">KSB-15</strain>
    </source>
</reference>
<dbReference type="RefSeq" id="WP_220163021.1">
    <property type="nucleotide sequence ID" value="NZ_CP080507.1"/>
</dbReference>
<keyword evidence="3" id="KW-1185">Reference proteome</keyword>
<feature type="signal peptide" evidence="1">
    <location>
        <begin position="1"/>
        <end position="21"/>
    </location>
</feature>
<organism evidence="2 3">
    <name type="scientific">Horticoccus luteus</name>
    <dbReference type="NCBI Taxonomy" id="2862869"/>
    <lineage>
        <taxon>Bacteria</taxon>
        <taxon>Pseudomonadati</taxon>
        <taxon>Verrucomicrobiota</taxon>
        <taxon>Opitutia</taxon>
        <taxon>Opitutales</taxon>
        <taxon>Opitutaceae</taxon>
        <taxon>Horticoccus</taxon>
    </lineage>
</organism>
<evidence type="ECO:0000313" key="2">
    <source>
        <dbReference type="EMBL" id="QYM79317.1"/>
    </source>
</evidence>
<evidence type="ECO:0000256" key="1">
    <source>
        <dbReference type="SAM" id="SignalP"/>
    </source>
</evidence>
<protein>
    <recommendedName>
        <fullName evidence="4">Lipoprotein LpqB-like beta-propeller protein</fullName>
    </recommendedName>
</protein>
<gene>
    <name evidence="2" type="ORF">K0B96_01480</name>
</gene>
<dbReference type="AlphaFoldDB" id="A0A8F9TWF1"/>
<evidence type="ECO:0008006" key="4">
    <source>
        <dbReference type="Google" id="ProtNLM"/>
    </source>
</evidence>
<name>A0A8F9TWF1_9BACT</name>
<dbReference type="KEGG" id="ole:K0B96_01480"/>
<evidence type="ECO:0000313" key="3">
    <source>
        <dbReference type="Proteomes" id="UP000825051"/>
    </source>
</evidence>
<accession>A0A8F9TWF1</accession>
<dbReference type="EMBL" id="CP080507">
    <property type="protein sequence ID" value="QYM79317.1"/>
    <property type="molecule type" value="Genomic_DNA"/>
</dbReference>
<keyword evidence="1" id="KW-0732">Signal</keyword>